<feature type="repeat" description="WD" evidence="3">
    <location>
        <begin position="1004"/>
        <end position="1047"/>
    </location>
</feature>
<gene>
    <name evidence="5" type="ORF">GCM10017581_093680</name>
</gene>
<dbReference type="PRINTS" id="PR00320">
    <property type="entry name" value="GPROTEINBRPT"/>
</dbReference>
<dbReference type="InterPro" id="IPR036322">
    <property type="entry name" value="WD40_repeat_dom_sf"/>
</dbReference>
<dbReference type="InterPro" id="IPR050349">
    <property type="entry name" value="WD_LIS1/nudF_dynein_reg"/>
</dbReference>
<feature type="repeat" description="WD" evidence="3">
    <location>
        <begin position="739"/>
        <end position="782"/>
    </location>
</feature>
<keyword evidence="6" id="KW-1185">Reference proteome</keyword>
<dbReference type="PANTHER" id="PTHR44129">
    <property type="entry name" value="WD REPEAT-CONTAINING PROTEIN POP1"/>
    <property type="match status" value="1"/>
</dbReference>
<feature type="repeat" description="WD" evidence="3">
    <location>
        <begin position="931"/>
        <end position="959"/>
    </location>
</feature>
<dbReference type="CDD" id="cd00200">
    <property type="entry name" value="WD40"/>
    <property type="match status" value="2"/>
</dbReference>
<accession>A0A9W6KY50</accession>
<name>A0A9W6KY50_9ACTN</name>
<comment type="caution">
    <text evidence="5">The sequence shown here is derived from an EMBL/GenBank/DDBJ whole genome shotgun (WGS) entry which is preliminary data.</text>
</comment>
<dbReference type="Proteomes" id="UP001143480">
    <property type="component" value="Unassembled WGS sequence"/>
</dbReference>
<dbReference type="EMBL" id="BSFP01000103">
    <property type="protein sequence ID" value="GLL07614.1"/>
    <property type="molecule type" value="Genomic_DNA"/>
</dbReference>
<dbReference type="SUPFAM" id="SSF52540">
    <property type="entry name" value="P-loop containing nucleoside triphosphate hydrolases"/>
    <property type="match status" value="1"/>
</dbReference>
<feature type="repeat" description="WD" evidence="3">
    <location>
        <begin position="1270"/>
        <end position="1313"/>
    </location>
</feature>
<evidence type="ECO:0000256" key="1">
    <source>
        <dbReference type="ARBA" id="ARBA00022574"/>
    </source>
</evidence>
<dbReference type="RefSeq" id="WP_261959949.1">
    <property type="nucleotide sequence ID" value="NZ_BAAAXA010000001.1"/>
</dbReference>
<proteinExistence type="predicted"/>
<feature type="domain" description="Novel STAND NTPase 1" evidence="4">
    <location>
        <begin position="245"/>
        <end position="418"/>
    </location>
</feature>
<keyword evidence="1 3" id="KW-0853">WD repeat</keyword>
<dbReference type="SUPFAM" id="SSF50978">
    <property type="entry name" value="WD40 repeat-like"/>
    <property type="match status" value="2"/>
</dbReference>
<reference evidence="5" key="1">
    <citation type="journal article" date="2014" name="Int. J. Syst. Evol. Microbiol.">
        <title>Complete genome sequence of Corynebacterium casei LMG S-19264T (=DSM 44701T), isolated from a smear-ripened cheese.</title>
        <authorList>
            <consortium name="US DOE Joint Genome Institute (JGI-PGF)"/>
            <person name="Walter F."/>
            <person name="Albersmeier A."/>
            <person name="Kalinowski J."/>
            <person name="Ruckert C."/>
        </authorList>
    </citation>
    <scope>NUCLEOTIDE SEQUENCE</scope>
    <source>
        <strain evidence="5">VKM Ac-1321</strain>
    </source>
</reference>
<dbReference type="InterPro" id="IPR049052">
    <property type="entry name" value="nSTAND1"/>
</dbReference>
<dbReference type="SUPFAM" id="SSF50494">
    <property type="entry name" value="Trypsin-like serine proteases"/>
    <property type="match status" value="1"/>
</dbReference>
<dbReference type="Gene3D" id="2.130.10.10">
    <property type="entry name" value="YVTN repeat-like/Quinoprotein amine dehydrogenase"/>
    <property type="match status" value="3"/>
</dbReference>
<dbReference type="InterPro" id="IPR020472">
    <property type="entry name" value="WD40_PAC1"/>
</dbReference>
<sequence length="1346" mass="143871">MADAPISPAVDSWVAAIHRSEHDFTPIGAGFVVDDRHVLTCEHILRDTDALLTEVWVSFPKAGVSKADRRRSVPLSAAHIDAVHDIAMIRLEQPVPAAVKPAPLRVLDGKALRDGQWWAFGFPNGDVDGISATGRVADDLGNGRVLLEATSHYKVEPGFSGGPLWSPAYEAVVGLIVERRNDGNGKALTLLRADHEMPHLRIAKRASWRAKDADGVALDAWGWSLINDPEMGQHWLPKARGTVDASESGRFRGRSAALQNIVDWLDRPAPDGRVLVVTGSPGVGKSAVLGRIITTADEDIRKHLADDDDAVRATVGAVHCAVHAKGKTALEIAAEVARGASVALPTQPGDVILALRRRLDFPQARFNLIVDALDEAVSPVQARKLLDDVLKPLAAQCADVGVQVIIGSRRADDAGDLLARLADAVLIDLDNADYFAEADLAAYARVTLRQASEKTNSRAYTEDSVAGPVADRIAALSAQNFLVAGLTALTYGQREGPAILSAAVAFTPTVGAALAAYIHQLRPVGRAPAELVLSVLAHAEAPGLPLPLWRTGIAAFGGTVSEEDLLAFAHGAAANFLVETGAEHRPPAFRLFHQALNDALLPASGRASNERKLLKAWLDLGRESEWRTGADYLRRSLPTHAVRADDIDTLLADDEYLLHGDLRRLTPAAERARTDLGKARAALLHGTPLAGSAGPAERAAMFSVVERLDGLASDLPPFSAAPYRALWARTPPRLERTVLDGHAAPVFSVCSFVMERRPMLASGGEDRTVRVWDATTGQLERLIQFHEGPVRSVCGVIVDGRTLLASAGQDGVVVLCDPRTGVFERVLQGHTDWVRAICAVPGPDCTWLASVSDDRTLRIWDPATGRCECVVTGSTGWLTTVCAISGGAGTLVAFAGYDGVIRLWDAAQSSHVDLVLDAQAGWITSLCPMTSDSGRLLASTGYDGAVRVWDVDRAELITSVEGDGHPMTGLCAVEVEGSTLLAATNEAGEIRLSDPLTGSVERILTGHTDRVRGVCAVTAGNRSLLASVGDDGTVRVWDPRTGHADQVIDGGRVGPVYDICVVPRDGVDLLATTAPDGLVRLWDPATGDERHELPGHPFGVTSICAFSSEHHFELAVASGDSKVRLWDIDGGQIDHVLDATVTVTVVCTVSTGSRELLATAGEDESVWLWDGTRTVVDRALGSLMSGQVTAMCPIPRDGYELLAWATDDGTIRLWDTVERRPLWERHAHVREISGLCHLNVRGQSIIATSSTDKTIRLWSPEGGAPIREPLQGHTGPVRAVCALPTDDGELLVSVSDDRTVRIWDPLTGDLRQVIPVHHVALSCAYNNRRLLIGLDVGLLCIQMAAA</sequence>
<feature type="repeat" description="WD" evidence="3">
    <location>
        <begin position="827"/>
        <end position="861"/>
    </location>
</feature>
<dbReference type="Pfam" id="PF00400">
    <property type="entry name" value="WD40"/>
    <property type="match status" value="8"/>
</dbReference>
<evidence type="ECO:0000313" key="6">
    <source>
        <dbReference type="Proteomes" id="UP001143480"/>
    </source>
</evidence>
<dbReference type="Pfam" id="PF20703">
    <property type="entry name" value="nSTAND1"/>
    <property type="match status" value="1"/>
</dbReference>
<protein>
    <recommendedName>
        <fullName evidence="4">Novel STAND NTPase 1 domain-containing protein</fullName>
    </recommendedName>
</protein>
<dbReference type="InterPro" id="IPR019775">
    <property type="entry name" value="WD40_repeat_CS"/>
</dbReference>
<dbReference type="Gene3D" id="3.40.50.300">
    <property type="entry name" value="P-loop containing nucleotide triphosphate hydrolases"/>
    <property type="match status" value="1"/>
</dbReference>
<dbReference type="SMART" id="SM00320">
    <property type="entry name" value="WD40"/>
    <property type="match status" value="12"/>
</dbReference>
<organism evidence="5 6">
    <name type="scientific">Dactylosporangium matsuzakiense</name>
    <dbReference type="NCBI Taxonomy" id="53360"/>
    <lineage>
        <taxon>Bacteria</taxon>
        <taxon>Bacillati</taxon>
        <taxon>Actinomycetota</taxon>
        <taxon>Actinomycetes</taxon>
        <taxon>Micromonosporales</taxon>
        <taxon>Micromonosporaceae</taxon>
        <taxon>Dactylosporangium</taxon>
    </lineage>
</organism>
<dbReference type="InterPro" id="IPR015943">
    <property type="entry name" value="WD40/YVTN_repeat-like_dom_sf"/>
</dbReference>
<evidence type="ECO:0000313" key="5">
    <source>
        <dbReference type="EMBL" id="GLL07614.1"/>
    </source>
</evidence>
<dbReference type="InterPro" id="IPR001680">
    <property type="entry name" value="WD40_rpt"/>
</dbReference>
<feature type="repeat" description="WD" evidence="3">
    <location>
        <begin position="1093"/>
        <end position="1136"/>
    </location>
</feature>
<dbReference type="InterPro" id="IPR009003">
    <property type="entry name" value="Peptidase_S1_PA"/>
</dbReference>
<evidence type="ECO:0000256" key="2">
    <source>
        <dbReference type="ARBA" id="ARBA00022737"/>
    </source>
</evidence>
<dbReference type="PROSITE" id="PS50082">
    <property type="entry name" value="WD_REPEATS_2"/>
    <property type="match status" value="6"/>
</dbReference>
<dbReference type="PROSITE" id="PS00678">
    <property type="entry name" value="WD_REPEATS_1"/>
    <property type="match status" value="2"/>
</dbReference>
<dbReference type="PROSITE" id="PS50294">
    <property type="entry name" value="WD_REPEATS_REGION"/>
    <property type="match status" value="4"/>
</dbReference>
<dbReference type="Pfam" id="PF13365">
    <property type="entry name" value="Trypsin_2"/>
    <property type="match status" value="1"/>
</dbReference>
<evidence type="ECO:0000256" key="3">
    <source>
        <dbReference type="PROSITE-ProRule" id="PRU00221"/>
    </source>
</evidence>
<dbReference type="InterPro" id="IPR027417">
    <property type="entry name" value="P-loop_NTPase"/>
</dbReference>
<evidence type="ECO:0000259" key="4">
    <source>
        <dbReference type="Pfam" id="PF20703"/>
    </source>
</evidence>
<keyword evidence="2" id="KW-0677">Repeat</keyword>
<dbReference type="Gene3D" id="2.40.10.120">
    <property type="match status" value="1"/>
</dbReference>
<reference evidence="5" key="2">
    <citation type="submission" date="2023-01" db="EMBL/GenBank/DDBJ databases">
        <authorList>
            <person name="Sun Q."/>
            <person name="Evtushenko L."/>
        </authorList>
    </citation>
    <scope>NUCLEOTIDE SEQUENCE</scope>
    <source>
        <strain evidence="5">VKM Ac-1321</strain>
    </source>
</reference>